<keyword evidence="3" id="KW-1185">Reference proteome</keyword>
<keyword evidence="1" id="KW-1133">Transmembrane helix</keyword>
<gene>
    <name evidence="2" type="ORF">Micbo1qcDRAFT_4863</name>
</gene>
<evidence type="ECO:0000313" key="2">
    <source>
        <dbReference type="EMBL" id="KXJ97025.1"/>
    </source>
</evidence>
<dbReference type="STRING" id="196109.A0A136JIP6"/>
<organism evidence="2 3">
    <name type="scientific">Microdochium bolleyi</name>
    <dbReference type="NCBI Taxonomy" id="196109"/>
    <lineage>
        <taxon>Eukaryota</taxon>
        <taxon>Fungi</taxon>
        <taxon>Dikarya</taxon>
        <taxon>Ascomycota</taxon>
        <taxon>Pezizomycotina</taxon>
        <taxon>Sordariomycetes</taxon>
        <taxon>Xylariomycetidae</taxon>
        <taxon>Xylariales</taxon>
        <taxon>Microdochiaceae</taxon>
        <taxon>Microdochium</taxon>
    </lineage>
</organism>
<protein>
    <submittedName>
        <fullName evidence="2">Uncharacterized protein</fullName>
    </submittedName>
</protein>
<dbReference type="EMBL" id="KQ964245">
    <property type="protein sequence ID" value="KXJ97025.1"/>
    <property type="molecule type" value="Genomic_DNA"/>
</dbReference>
<reference evidence="3" key="1">
    <citation type="submission" date="2016-02" db="EMBL/GenBank/DDBJ databases">
        <title>Draft genome sequence of Microdochium bolleyi, a fungal endophyte of beachgrass.</title>
        <authorList>
            <consortium name="DOE Joint Genome Institute"/>
            <person name="David A.S."/>
            <person name="May G."/>
            <person name="Haridas S."/>
            <person name="Lim J."/>
            <person name="Wang M."/>
            <person name="Labutti K."/>
            <person name="Lipzen A."/>
            <person name="Barry K."/>
            <person name="Grigoriev I.V."/>
        </authorList>
    </citation>
    <scope>NUCLEOTIDE SEQUENCE [LARGE SCALE GENOMIC DNA]</scope>
    <source>
        <strain evidence="3">J235TASD1</strain>
    </source>
</reference>
<dbReference type="InParanoid" id="A0A136JIP6"/>
<keyword evidence="1" id="KW-0472">Membrane</keyword>
<dbReference type="AlphaFoldDB" id="A0A136JIP6"/>
<dbReference type="Proteomes" id="UP000070501">
    <property type="component" value="Unassembled WGS sequence"/>
</dbReference>
<accession>A0A136JIP6</accession>
<evidence type="ECO:0000313" key="3">
    <source>
        <dbReference type="Proteomes" id="UP000070501"/>
    </source>
</evidence>
<feature type="transmembrane region" description="Helical" evidence="1">
    <location>
        <begin position="75"/>
        <end position="101"/>
    </location>
</feature>
<feature type="transmembrane region" description="Helical" evidence="1">
    <location>
        <begin position="41"/>
        <end position="63"/>
    </location>
</feature>
<evidence type="ECO:0000256" key="1">
    <source>
        <dbReference type="SAM" id="Phobius"/>
    </source>
</evidence>
<sequence length="141" mass="15364">MSPYKVLGLKNNYADDLLHMTPPTNIFSGIRSGLSRDRRDLFLVAVSLTSLVSEFMPILLLNIPYGMAKTDTTHLVLTWTTVCMLIGMIFVLASSFIMHWPHLPIDPSTIAGALYYASDPGVIALSPAAGLLLNGKKSLNT</sequence>
<dbReference type="OrthoDB" id="5428901at2759"/>
<name>A0A136JIP6_9PEZI</name>
<keyword evidence="1" id="KW-0812">Transmembrane</keyword>
<proteinExistence type="predicted"/>
<feature type="transmembrane region" description="Helical" evidence="1">
    <location>
        <begin position="113"/>
        <end position="133"/>
    </location>
</feature>